<comment type="caution">
    <text evidence="2">The sequence shown here is derived from an EMBL/GenBank/DDBJ whole genome shotgun (WGS) entry which is preliminary data.</text>
</comment>
<keyword evidence="1" id="KW-1133">Transmembrane helix</keyword>
<keyword evidence="3" id="KW-1185">Reference proteome</keyword>
<evidence type="ECO:0008006" key="4">
    <source>
        <dbReference type="Google" id="ProtNLM"/>
    </source>
</evidence>
<feature type="non-terminal residue" evidence="2">
    <location>
        <position position="1"/>
    </location>
</feature>
<keyword evidence="1" id="KW-0472">Membrane</keyword>
<organism evidence="2 3">
    <name type="scientific">Pristionchus entomophagus</name>
    <dbReference type="NCBI Taxonomy" id="358040"/>
    <lineage>
        <taxon>Eukaryota</taxon>
        <taxon>Metazoa</taxon>
        <taxon>Ecdysozoa</taxon>
        <taxon>Nematoda</taxon>
        <taxon>Chromadorea</taxon>
        <taxon>Rhabditida</taxon>
        <taxon>Rhabditina</taxon>
        <taxon>Diplogasteromorpha</taxon>
        <taxon>Diplogasteroidea</taxon>
        <taxon>Neodiplogasteridae</taxon>
        <taxon>Pristionchus</taxon>
    </lineage>
</organism>
<evidence type="ECO:0000313" key="2">
    <source>
        <dbReference type="EMBL" id="GMT03570.1"/>
    </source>
</evidence>
<evidence type="ECO:0000256" key="1">
    <source>
        <dbReference type="SAM" id="Phobius"/>
    </source>
</evidence>
<sequence>WWLVCPPTFGATHKKVAKWHVTILVLVAISFLWLSRSVPNYLEERNDKEYSREVVEKVFITVGYIALPFALSGVISLRFTRPNFIVPTAVFYSMLMMFAVVPFMCFATLAVGGILVSDLEALSGAIIPLAVIVLLFAYLLHGYGTMMRVRNDMRDDHLDANPHLIPDSE</sequence>
<reference evidence="2" key="1">
    <citation type="submission" date="2023-10" db="EMBL/GenBank/DDBJ databases">
        <title>Genome assembly of Pristionchus species.</title>
        <authorList>
            <person name="Yoshida K."/>
            <person name="Sommer R.J."/>
        </authorList>
    </citation>
    <scope>NUCLEOTIDE SEQUENCE</scope>
    <source>
        <strain evidence="2">RS0144</strain>
    </source>
</reference>
<name>A0AAV5UBN7_9BILA</name>
<gene>
    <name evidence="2" type="ORF">PENTCL1PPCAC_25744</name>
</gene>
<feature type="transmembrane region" description="Helical" evidence="1">
    <location>
        <begin position="121"/>
        <end position="140"/>
    </location>
</feature>
<dbReference type="EMBL" id="BTSX01000006">
    <property type="protein sequence ID" value="GMT03570.1"/>
    <property type="molecule type" value="Genomic_DNA"/>
</dbReference>
<feature type="transmembrane region" description="Helical" evidence="1">
    <location>
        <begin position="19"/>
        <end position="38"/>
    </location>
</feature>
<accession>A0AAV5UBN7</accession>
<feature type="transmembrane region" description="Helical" evidence="1">
    <location>
        <begin position="89"/>
        <end position="115"/>
    </location>
</feature>
<proteinExistence type="predicted"/>
<evidence type="ECO:0000313" key="3">
    <source>
        <dbReference type="Proteomes" id="UP001432027"/>
    </source>
</evidence>
<dbReference type="AlphaFoldDB" id="A0AAV5UBN7"/>
<protein>
    <recommendedName>
        <fullName evidence="4">G protein-coupled receptor</fullName>
    </recommendedName>
</protein>
<keyword evidence="1" id="KW-0812">Transmembrane</keyword>
<feature type="transmembrane region" description="Helical" evidence="1">
    <location>
        <begin position="58"/>
        <end position="77"/>
    </location>
</feature>
<dbReference type="Proteomes" id="UP001432027">
    <property type="component" value="Unassembled WGS sequence"/>
</dbReference>
<feature type="non-terminal residue" evidence="2">
    <location>
        <position position="169"/>
    </location>
</feature>